<name>A0A8J6KEA3_ELECQ</name>
<gene>
    <name evidence="1" type="ORF">GDO78_008689</name>
</gene>
<evidence type="ECO:0000313" key="2">
    <source>
        <dbReference type="Proteomes" id="UP000770717"/>
    </source>
</evidence>
<protein>
    <submittedName>
        <fullName evidence="1">Uncharacterized protein</fullName>
    </submittedName>
</protein>
<dbReference type="AlphaFoldDB" id="A0A8J6KEA3"/>
<sequence>MNIQNCSNHIARHCGSLNSTGSQPFFPLESSFRIFPYGSDIHCLGVLAFIISVFNHCIKMSFSIQIQHGLWKTNTFMYTTSPSRKCRVAI</sequence>
<accession>A0A8J6KEA3</accession>
<proteinExistence type="predicted"/>
<dbReference type="Proteomes" id="UP000770717">
    <property type="component" value="Unassembled WGS sequence"/>
</dbReference>
<keyword evidence="2" id="KW-1185">Reference proteome</keyword>
<dbReference type="EMBL" id="WNTK01000004">
    <property type="protein sequence ID" value="KAG9485734.1"/>
    <property type="molecule type" value="Genomic_DNA"/>
</dbReference>
<organism evidence="1 2">
    <name type="scientific">Eleutherodactylus coqui</name>
    <name type="common">Puerto Rican coqui</name>
    <dbReference type="NCBI Taxonomy" id="57060"/>
    <lineage>
        <taxon>Eukaryota</taxon>
        <taxon>Metazoa</taxon>
        <taxon>Chordata</taxon>
        <taxon>Craniata</taxon>
        <taxon>Vertebrata</taxon>
        <taxon>Euteleostomi</taxon>
        <taxon>Amphibia</taxon>
        <taxon>Batrachia</taxon>
        <taxon>Anura</taxon>
        <taxon>Neobatrachia</taxon>
        <taxon>Hyloidea</taxon>
        <taxon>Eleutherodactylidae</taxon>
        <taxon>Eleutherodactylinae</taxon>
        <taxon>Eleutherodactylus</taxon>
        <taxon>Eleutherodactylus</taxon>
    </lineage>
</organism>
<comment type="caution">
    <text evidence="1">The sequence shown here is derived from an EMBL/GenBank/DDBJ whole genome shotgun (WGS) entry which is preliminary data.</text>
</comment>
<reference evidence="1" key="1">
    <citation type="thesis" date="2020" institute="ProQuest LLC" country="789 East Eisenhower Parkway, Ann Arbor, MI, USA">
        <title>Comparative Genomics and Chromosome Evolution.</title>
        <authorList>
            <person name="Mudd A.B."/>
        </authorList>
    </citation>
    <scope>NUCLEOTIDE SEQUENCE</scope>
    <source>
        <strain evidence="1">HN-11 Male</strain>
        <tissue evidence="1">Kidney and liver</tissue>
    </source>
</reference>
<evidence type="ECO:0000313" key="1">
    <source>
        <dbReference type="EMBL" id="KAG9485734.1"/>
    </source>
</evidence>